<dbReference type="PANTHER" id="PTHR30419">
    <property type="entry name" value="HTH-TYPE TRANSCRIPTIONAL REGULATOR YBHD"/>
    <property type="match status" value="1"/>
</dbReference>
<reference evidence="6 7" key="1">
    <citation type="submission" date="2023-06" db="EMBL/GenBank/DDBJ databases">
        <authorList>
            <person name="Oyuntsetseg B."/>
            <person name="Kim S.B."/>
        </authorList>
    </citation>
    <scope>NUCLEOTIDE SEQUENCE [LARGE SCALE GENOMIC DNA]</scope>
    <source>
        <strain evidence="6 7">4-36</strain>
    </source>
</reference>
<dbReference type="CDD" id="cd08434">
    <property type="entry name" value="PBP2_GltC_like"/>
    <property type="match status" value="1"/>
</dbReference>
<dbReference type="InterPro" id="IPR036388">
    <property type="entry name" value="WH-like_DNA-bd_sf"/>
</dbReference>
<dbReference type="InterPro" id="IPR036390">
    <property type="entry name" value="WH_DNA-bd_sf"/>
</dbReference>
<evidence type="ECO:0000313" key="7">
    <source>
        <dbReference type="Proteomes" id="UP001239397"/>
    </source>
</evidence>
<dbReference type="InterPro" id="IPR000847">
    <property type="entry name" value="LysR_HTH_N"/>
</dbReference>
<accession>A0A9Y2JLH9</accession>
<dbReference type="GO" id="GO:0003700">
    <property type="term" value="F:DNA-binding transcription factor activity"/>
    <property type="evidence" value="ECO:0007669"/>
    <property type="project" value="InterPro"/>
</dbReference>
<dbReference type="PANTHER" id="PTHR30419:SF28">
    <property type="entry name" value="HTH-TYPE TRANSCRIPTIONAL REGULATOR BSDA"/>
    <property type="match status" value="1"/>
</dbReference>
<proteinExistence type="inferred from homology"/>
<name>A0A9Y2JLH9_9PSEU</name>
<evidence type="ECO:0000259" key="5">
    <source>
        <dbReference type="PROSITE" id="PS50931"/>
    </source>
</evidence>
<evidence type="ECO:0000256" key="4">
    <source>
        <dbReference type="ARBA" id="ARBA00023163"/>
    </source>
</evidence>
<dbReference type="Pfam" id="PF00126">
    <property type="entry name" value="HTH_1"/>
    <property type="match status" value="1"/>
</dbReference>
<dbReference type="Gene3D" id="3.40.190.290">
    <property type="match status" value="1"/>
</dbReference>
<evidence type="ECO:0000256" key="2">
    <source>
        <dbReference type="ARBA" id="ARBA00023015"/>
    </source>
</evidence>
<dbReference type="AlphaFoldDB" id="A0A9Y2JLH9"/>
<dbReference type="PROSITE" id="PS50931">
    <property type="entry name" value="HTH_LYSR"/>
    <property type="match status" value="1"/>
</dbReference>
<keyword evidence="3" id="KW-0238">DNA-binding</keyword>
<dbReference type="Proteomes" id="UP001239397">
    <property type="component" value="Chromosome"/>
</dbReference>
<keyword evidence="7" id="KW-1185">Reference proteome</keyword>
<evidence type="ECO:0000313" key="6">
    <source>
        <dbReference type="EMBL" id="WIX99601.1"/>
    </source>
</evidence>
<dbReference type="GO" id="GO:0003677">
    <property type="term" value="F:DNA binding"/>
    <property type="evidence" value="ECO:0007669"/>
    <property type="project" value="UniProtKB-KW"/>
</dbReference>
<keyword evidence="2" id="KW-0805">Transcription regulation</keyword>
<protein>
    <submittedName>
        <fullName evidence="6">LysR family transcriptional regulator</fullName>
    </submittedName>
</protein>
<dbReference type="Gene3D" id="1.10.10.10">
    <property type="entry name" value="Winged helix-like DNA-binding domain superfamily/Winged helix DNA-binding domain"/>
    <property type="match status" value="1"/>
</dbReference>
<sequence>MDVQTLRLFRAVAGGATVTETAAGAHLTQPALSRALRRLEHEAGAELFRRSGRMLRLTPAGHAFKRHVDVVLDQLDQGLREVGEIVAPGTGVVPLAFLHTFGTWLVPSVLRGFLREHPGARFELRQHGEAGLEAELLDGTADLVITSGDPGHPQLHWERLLVEPLRLAVPPHHRLSGRRRVRLADLADETFILLRPGYALRETTERLCAEAGFAPRIGFEGDEVETLRGLVTAGLGVSVLPLPHTAAFPAPHLELTDVDAARDIGLAWAAGRPLPPLSETFRRHVLATADFDRPQGTVPES</sequence>
<dbReference type="SUPFAM" id="SSF46785">
    <property type="entry name" value="Winged helix' DNA-binding domain"/>
    <property type="match status" value="1"/>
</dbReference>
<dbReference type="KEGG" id="amog:QRX60_36935"/>
<dbReference type="GO" id="GO:0005829">
    <property type="term" value="C:cytosol"/>
    <property type="evidence" value="ECO:0007669"/>
    <property type="project" value="TreeGrafter"/>
</dbReference>
<comment type="similarity">
    <text evidence="1">Belongs to the LysR transcriptional regulatory family.</text>
</comment>
<gene>
    <name evidence="6" type="ORF">QRX60_36935</name>
</gene>
<dbReference type="SUPFAM" id="SSF53850">
    <property type="entry name" value="Periplasmic binding protein-like II"/>
    <property type="match status" value="1"/>
</dbReference>
<dbReference type="RefSeq" id="WP_285996082.1">
    <property type="nucleotide sequence ID" value="NZ_CP127295.1"/>
</dbReference>
<dbReference type="InterPro" id="IPR050950">
    <property type="entry name" value="HTH-type_LysR_regulators"/>
</dbReference>
<dbReference type="Pfam" id="PF03466">
    <property type="entry name" value="LysR_substrate"/>
    <property type="match status" value="1"/>
</dbReference>
<evidence type="ECO:0000256" key="1">
    <source>
        <dbReference type="ARBA" id="ARBA00009437"/>
    </source>
</evidence>
<dbReference type="PRINTS" id="PR00039">
    <property type="entry name" value="HTHLYSR"/>
</dbReference>
<feature type="domain" description="HTH lysR-type" evidence="5">
    <location>
        <begin position="1"/>
        <end position="58"/>
    </location>
</feature>
<evidence type="ECO:0000256" key="3">
    <source>
        <dbReference type="ARBA" id="ARBA00023125"/>
    </source>
</evidence>
<dbReference type="InterPro" id="IPR005119">
    <property type="entry name" value="LysR_subst-bd"/>
</dbReference>
<keyword evidence="4" id="KW-0804">Transcription</keyword>
<organism evidence="6 7">
    <name type="scientific">Amycolatopsis mongoliensis</name>
    <dbReference type="NCBI Taxonomy" id="715475"/>
    <lineage>
        <taxon>Bacteria</taxon>
        <taxon>Bacillati</taxon>
        <taxon>Actinomycetota</taxon>
        <taxon>Actinomycetes</taxon>
        <taxon>Pseudonocardiales</taxon>
        <taxon>Pseudonocardiaceae</taxon>
        <taxon>Amycolatopsis</taxon>
    </lineage>
</organism>
<dbReference type="EMBL" id="CP127295">
    <property type="protein sequence ID" value="WIX99601.1"/>
    <property type="molecule type" value="Genomic_DNA"/>
</dbReference>